<evidence type="ECO:0000313" key="2">
    <source>
        <dbReference type="EMBL" id="MDT8898350.1"/>
    </source>
</evidence>
<name>A0ABU3NNC5_9CHLR</name>
<feature type="compositionally biased region" description="Polar residues" evidence="1">
    <location>
        <begin position="1"/>
        <end position="14"/>
    </location>
</feature>
<keyword evidence="3" id="KW-1185">Reference proteome</keyword>
<feature type="compositionally biased region" description="Basic and acidic residues" evidence="1">
    <location>
        <begin position="32"/>
        <end position="54"/>
    </location>
</feature>
<sequence length="96" mass="10931">MGRQSRPSQGQRSGISRGDWERARPPLFPRLSRGDSEHAKRERSGWLPGDDRPHLQRKKNGTIWVLTAQAIPHARHVGDLKQHWETAGETVKTGYT</sequence>
<dbReference type="Proteomes" id="UP001254165">
    <property type="component" value="Unassembled WGS sequence"/>
</dbReference>
<feature type="region of interest" description="Disordered" evidence="1">
    <location>
        <begin position="1"/>
        <end position="54"/>
    </location>
</feature>
<comment type="caution">
    <text evidence="2">The sequence shown here is derived from an EMBL/GenBank/DDBJ whole genome shotgun (WGS) entry which is preliminary data.</text>
</comment>
<gene>
    <name evidence="2" type="ORF">QYE77_08735</name>
</gene>
<organism evidence="2 3">
    <name type="scientific">Thermanaerothrix solaris</name>
    <dbReference type="NCBI Taxonomy" id="3058434"/>
    <lineage>
        <taxon>Bacteria</taxon>
        <taxon>Bacillati</taxon>
        <taxon>Chloroflexota</taxon>
        <taxon>Anaerolineae</taxon>
        <taxon>Anaerolineales</taxon>
        <taxon>Anaerolineaceae</taxon>
        <taxon>Thermanaerothrix</taxon>
    </lineage>
</organism>
<dbReference type="EMBL" id="JAUHMF010000002">
    <property type="protein sequence ID" value="MDT8898350.1"/>
    <property type="molecule type" value="Genomic_DNA"/>
</dbReference>
<evidence type="ECO:0000256" key="1">
    <source>
        <dbReference type="SAM" id="MobiDB-lite"/>
    </source>
</evidence>
<evidence type="ECO:0000313" key="3">
    <source>
        <dbReference type="Proteomes" id="UP001254165"/>
    </source>
</evidence>
<protein>
    <submittedName>
        <fullName evidence="2">Uncharacterized protein</fullName>
    </submittedName>
</protein>
<proteinExistence type="predicted"/>
<reference evidence="2 3" key="1">
    <citation type="submission" date="2023-07" db="EMBL/GenBank/DDBJ databases">
        <title>Novel species of Thermanaerothrix with wide hydrolytic capabilities.</title>
        <authorList>
            <person name="Zayulina K.S."/>
            <person name="Podosokorskaya O.A."/>
            <person name="Elcheninov A.G."/>
        </authorList>
    </citation>
    <scope>NUCLEOTIDE SEQUENCE [LARGE SCALE GENOMIC DNA]</scope>
    <source>
        <strain evidence="2 3">4228-RoL</strain>
    </source>
</reference>
<accession>A0ABU3NNC5</accession>